<dbReference type="Proteomes" id="UP000286268">
    <property type="component" value="Chromosome"/>
</dbReference>
<evidence type="ECO:0000313" key="5">
    <source>
        <dbReference type="EMBL" id="QAA34774.1"/>
    </source>
</evidence>
<dbReference type="PANTHER" id="PTHR22604:SF105">
    <property type="entry name" value="TRANS-1,2-DIHYDROBENZENE-1,2-DIOL DEHYDROGENASE"/>
    <property type="match status" value="1"/>
</dbReference>
<dbReference type="KEGG" id="cmah:C1I91_25790"/>
<evidence type="ECO:0000256" key="1">
    <source>
        <dbReference type="ARBA" id="ARBA00010928"/>
    </source>
</evidence>
<dbReference type="InterPro" id="IPR055170">
    <property type="entry name" value="GFO_IDH_MocA-like_dom"/>
</dbReference>
<dbReference type="OrthoDB" id="9783105at2"/>
<protein>
    <submittedName>
        <fullName evidence="5">Gfo/Idh/MocA family oxidoreductase</fullName>
    </submittedName>
</protein>
<dbReference type="Pfam" id="PF22725">
    <property type="entry name" value="GFO_IDH_MocA_C3"/>
    <property type="match status" value="1"/>
</dbReference>
<feature type="domain" description="GFO/IDH/MocA-like oxidoreductase" evidence="4">
    <location>
        <begin position="131"/>
        <end position="246"/>
    </location>
</feature>
<dbReference type="Gene3D" id="3.30.360.10">
    <property type="entry name" value="Dihydrodipicolinate Reductase, domain 2"/>
    <property type="match status" value="1"/>
</dbReference>
<dbReference type="PANTHER" id="PTHR22604">
    <property type="entry name" value="OXIDOREDUCTASES"/>
    <property type="match status" value="1"/>
</dbReference>
<dbReference type="Pfam" id="PF01408">
    <property type="entry name" value="GFO_IDH_MocA"/>
    <property type="match status" value="1"/>
</dbReference>
<comment type="similarity">
    <text evidence="1">Belongs to the Gfo/Idh/MocA family.</text>
</comment>
<dbReference type="InterPro" id="IPR000683">
    <property type="entry name" value="Gfo/Idh/MocA-like_OxRdtase_N"/>
</dbReference>
<dbReference type="Gene3D" id="3.40.50.720">
    <property type="entry name" value="NAD(P)-binding Rossmann-like Domain"/>
    <property type="match status" value="1"/>
</dbReference>
<dbReference type="AlphaFoldDB" id="A0A3R5U8J0"/>
<accession>A0A3R5U8J0</accession>
<evidence type="ECO:0000259" key="3">
    <source>
        <dbReference type="Pfam" id="PF01408"/>
    </source>
</evidence>
<feature type="domain" description="Gfo/Idh/MocA-like oxidoreductase N-terminal" evidence="3">
    <location>
        <begin position="3"/>
        <end position="120"/>
    </location>
</feature>
<keyword evidence="6" id="KW-1185">Reference proteome</keyword>
<evidence type="ECO:0000259" key="4">
    <source>
        <dbReference type="Pfam" id="PF22725"/>
    </source>
</evidence>
<dbReference type="InterPro" id="IPR036291">
    <property type="entry name" value="NAD(P)-bd_dom_sf"/>
</dbReference>
<dbReference type="GO" id="GO:0016491">
    <property type="term" value="F:oxidoreductase activity"/>
    <property type="evidence" value="ECO:0007669"/>
    <property type="project" value="UniProtKB-KW"/>
</dbReference>
<sequence>MVVRFGIIGLGAIASRFAKVLVNTKGVELNSVASSSRERAEAFKEKFGSKKAYNSYIDLIKDEEVDVIYIALTHNFHFDMVKLCLENNKPVICEKPMVTNKKDAEELCKLSKEKKVLLMEAMWSRCIPTTRMAKKWVDEGKIGEVKLVSASFAFNFPFDAENRLYNPKLAGGSLYDAGVYPIEFTTGILGEKPDTVNSLATMSKSGVDDFVVMNMKFRSGALATLSCGFTAETNRDAHIYGSNGHIVVYDFLGPKRCERYDRQNNLVEVFEEEFQDGFIYQIEHFVSLYKEDKLESDIVPLKDTIDCAEIFDKVLLQCGAQKY</sequence>
<dbReference type="SUPFAM" id="SSF51735">
    <property type="entry name" value="NAD(P)-binding Rossmann-fold domains"/>
    <property type="match status" value="1"/>
</dbReference>
<dbReference type="EMBL" id="CP025746">
    <property type="protein sequence ID" value="QAA34774.1"/>
    <property type="molecule type" value="Genomic_DNA"/>
</dbReference>
<evidence type="ECO:0000256" key="2">
    <source>
        <dbReference type="ARBA" id="ARBA00023002"/>
    </source>
</evidence>
<name>A0A3R5U8J0_9CLOT</name>
<dbReference type="GO" id="GO:0000166">
    <property type="term" value="F:nucleotide binding"/>
    <property type="evidence" value="ECO:0007669"/>
    <property type="project" value="InterPro"/>
</dbReference>
<proteinExistence type="inferred from homology"/>
<evidence type="ECO:0000313" key="6">
    <source>
        <dbReference type="Proteomes" id="UP000286268"/>
    </source>
</evidence>
<dbReference type="SUPFAM" id="SSF55347">
    <property type="entry name" value="Glyceraldehyde-3-phosphate dehydrogenase-like, C-terminal domain"/>
    <property type="match status" value="1"/>
</dbReference>
<keyword evidence="2" id="KW-0560">Oxidoreductase</keyword>
<reference evidence="5 6" key="1">
    <citation type="submission" date="2018-01" db="EMBL/GenBank/DDBJ databases">
        <title>Genome Sequencing and Assembly of Anaerobacter polyendosporus strain CT4.</title>
        <authorList>
            <person name="Tachaapaikoon C."/>
            <person name="Sutheeworapong S."/>
            <person name="Jenjaroenpun P."/>
            <person name="Wongsurawat T."/>
            <person name="Nookeaw I."/>
            <person name="Cheawchanlertfa P."/>
            <person name="Kosugi A."/>
            <person name="Cheevadhanarak S."/>
            <person name="Ratanakhanokchai K."/>
        </authorList>
    </citation>
    <scope>NUCLEOTIDE SEQUENCE [LARGE SCALE GENOMIC DNA]</scope>
    <source>
        <strain evidence="5 6">CT4</strain>
    </source>
</reference>
<organism evidence="5 6">
    <name type="scientific">Clostridium manihotivorum</name>
    <dbReference type="NCBI Taxonomy" id="2320868"/>
    <lineage>
        <taxon>Bacteria</taxon>
        <taxon>Bacillati</taxon>
        <taxon>Bacillota</taxon>
        <taxon>Clostridia</taxon>
        <taxon>Eubacteriales</taxon>
        <taxon>Clostridiaceae</taxon>
        <taxon>Clostridium</taxon>
    </lineage>
</organism>
<gene>
    <name evidence="5" type="ORF">C1I91_25790</name>
</gene>
<dbReference type="RefSeq" id="WP_128215486.1">
    <property type="nucleotide sequence ID" value="NZ_CP025746.1"/>
</dbReference>
<dbReference type="InterPro" id="IPR050984">
    <property type="entry name" value="Gfo/Idh/MocA_domain"/>
</dbReference>